<evidence type="ECO:0000256" key="8">
    <source>
        <dbReference type="SAM" id="Coils"/>
    </source>
</evidence>
<evidence type="ECO:0000313" key="10">
    <source>
        <dbReference type="Proteomes" id="UP000008144"/>
    </source>
</evidence>
<feature type="coiled-coil region" evidence="8">
    <location>
        <begin position="135"/>
        <end position="207"/>
    </location>
</feature>
<sequence length="519" mass="58782">MQRETTLVDELEVSANEVILGEMLSSCSVACADAILANNIAESAIARHSALLRVAVDSNQGSSLERSLRWESVKQAEEEMKVKKEEAKGASERAREELAKMKLMIERSPDAGSVGGSWEGMMEDVEGAVVKVTKREEEESMLEEYRALVEDARVKLDGKLTGLPPVGGDIDILLHNQHRVEQLQQELVELREEHEVALKEVEEKVREEWGGRRREEWEEEERRRREEVRGEWEEKEMMSQLKRQASSHAEHLAQAMSYLERQASERYEKMLTEITTELQREVREAREEHEARTTTIAEDFQSKLNLAQAKVAGIESVVDGRATIEGESRKAQELSLACDGLLFSLKYGEGGLPTPLHKDLESVKKVYNEHPVIEILTSAVPHEAVERGVYTEEMLRSAFSRIGKICRRVSMIDENKDSLLVYFLSYLKSLLTISSAQLQPPTEIDESKLDVFSIISYANYCVQHGDLEQAARFVNQLTGEPRKVVDGWLSEVRLFLETRQTIEALSLVSNSIVIGTQLE</sequence>
<dbReference type="GO" id="GO:0042407">
    <property type="term" value="P:cristae formation"/>
    <property type="evidence" value="ECO:0000318"/>
    <property type="project" value="GO_Central"/>
</dbReference>
<evidence type="ECO:0000256" key="7">
    <source>
        <dbReference type="RuleBase" id="RU363000"/>
    </source>
</evidence>
<accession>F6ZJB9</accession>
<comment type="similarity">
    <text evidence="1 7">Belongs to the MICOS complex subunit Mic60 family.</text>
</comment>
<dbReference type="InterPro" id="IPR019133">
    <property type="entry name" value="MIC60"/>
</dbReference>
<evidence type="ECO:0000256" key="4">
    <source>
        <dbReference type="ARBA" id="ARBA00022989"/>
    </source>
</evidence>
<evidence type="ECO:0000256" key="6">
    <source>
        <dbReference type="ARBA" id="ARBA00023136"/>
    </source>
</evidence>
<feature type="coiled-coil region" evidence="8">
    <location>
        <begin position="73"/>
        <end position="104"/>
    </location>
</feature>
<proteinExistence type="inferred from homology"/>
<dbReference type="PANTHER" id="PTHR15415">
    <property type="entry name" value="MITOFILIN"/>
    <property type="match status" value="1"/>
</dbReference>
<dbReference type="Proteomes" id="UP000008144">
    <property type="component" value="Unassembled WGS sequence"/>
</dbReference>
<reference evidence="9" key="3">
    <citation type="submission" date="2025-09" db="UniProtKB">
        <authorList>
            <consortium name="Ensembl"/>
        </authorList>
    </citation>
    <scope>IDENTIFICATION</scope>
</reference>
<evidence type="ECO:0000256" key="5">
    <source>
        <dbReference type="ARBA" id="ARBA00023128"/>
    </source>
</evidence>
<name>F6ZJB9_CIOIN</name>
<keyword evidence="6" id="KW-0472">Membrane</keyword>
<dbReference type="GeneTree" id="ENSGT00390000002313"/>
<comment type="subcellular location">
    <subcellularLocation>
        <location evidence="7">Mitochondrion inner membrane</location>
        <topology evidence="7">Single-pass membrane protein</topology>
    </subcellularLocation>
</comment>
<dbReference type="HOGENOM" id="CLU_021851_2_0_1"/>
<reference evidence="10" key="1">
    <citation type="journal article" date="2002" name="Science">
        <title>The draft genome of Ciona intestinalis: insights into chordate and vertebrate origins.</title>
        <authorList>
            <person name="Dehal P."/>
            <person name="Satou Y."/>
            <person name="Campbell R.K."/>
            <person name="Chapman J."/>
            <person name="Degnan B."/>
            <person name="De Tomaso A."/>
            <person name="Davidson B."/>
            <person name="Di Gregorio A."/>
            <person name="Gelpke M."/>
            <person name="Goodstein D.M."/>
            <person name="Harafuji N."/>
            <person name="Hastings K.E."/>
            <person name="Ho I."/>
            <person name="Hotta K."/>
            <person name="Huang W."/>
            <person name="Kawashima T."/>
            <person name="Lemaire P."/>
            <person name="Martinez D."/>
            <person name="Meinertzhagen I.A."/>
            <person name="Necula S."/>
            <person name="Nonaka M."/>
            <person name="Putnam N."/>
            <person name="Rash S."/>
            <person name="Saiga H."/>
            <person name="Satake M."/>
            <person name="Terry A."/>
            <person name="Yamada L."/>
            <person name="Wang H.G."/>
            <person name="Awazu S."/>
            <person name="Azumi K."/>
            <person name="Boore J."/>
            <person name="Branno M."/>
            <person name="Chin-Bow S."/>
            <person name="DeSantis R."/>
            <person name="Doyle S."/>
            <person name="Francino P."/>
            <person name="Keys D.N."/>
            <person name="Haga S."/>
            <person name="Hayashi H."/>
            <person name="Hino K."/>
            <person name="Imai K.S."/>
            <person name="Inaba K."/>
            <person name="Kano S."/>
            <person name="Kobayashi K."/>
            <person name="Kobayashi M."/>
            <person name="Lee B.I."/>
            <person name="Makabe K.W."/>
            <person name="Manohar C."/>
            <person name="Matassi G."/>
            <person name="Medina M."/>
            <person name="Mochizuki Y."/>
            <person name="Mount S."/>
            <person name="Morishita T."/>
            <person name="Miura S."/>
            <person name="Nakayama A."/>
            <person name="Nishizaka S."/>
            <person name="Nomoto H."/>
            <person name="Ohta F."/>
            <person name="Oishi K."/>
            <person name="Rigoutsos I."/>
            <person name="Sano M."/>
            <person name="Sasaki A."/>
            <person name="Sasakura Y."/>
            <person name="Shoguchi E."/>
            <person name="Shin-i T."/>
            <person name="Spagnuolo A."/>
            <person name="Stainier D."/>
            <person name="Suzuki M.M."/>
            <person name="Tassy O."/>
            <person name="Takatori N."/>
            <person name="Tokuoka M."/>
            <person name="Yagi K."/>
            <person name="Yoshizaki F."/>
            <person name="Wada S."/>
            <person name="Zhang C."/>
            <person name="Hyatt P.D."/>
            <person name="Larimer F."/>
            <person name="Detter C."/>
            <person name="Doggett N."/>
            <person name="Glavina T."/>
            <person name="Hawkins T."/>
            <person name="Richardson P."/>
            <person name="Lucas S."/>
            <person name="Kohara Y."/>
            <person name="Levine M."/>
            <person name="Satoh N."/>
            <person name="Rokhsar D.S."/>
        </authorList>
    </citation>
    <scope>NUCLEOTIDE SEQUENCE [LARGE SCALE GENOMIC DNA]</scope>
</reference>
<dbReference type="InParanoid" id="F6ZJB9"/>
<keyword evidence="8" id="KW-0175">Coiled coil</keyword>
<comment type="subunit">
    <text evidence="7">Component of the mitochondrial contact site and cristae organizing system (MICOS) complex.</text>
</comment>
<dbReference type="AlphaFoldDB" id="F6ZJB9"/>
<dbReference type="PANTHER" id="PTHR15415:SF7">
    <property type="entry name" value="MICOS COMPLEX SUBUNIT MIC60"/>
    <property type="match status" value="1"/>
</dbReference>
<dbReference type="FunCoup" id="F6ZJB9">
    <property type="interactions" value="171"/>
</dbReference>
<dbReference type="OMA" id="TNCADIE"/>
<evidence type="ECO:0000256" key="2">
    <source>
        <dbReference type="ARBA" id="ARBA00022692"/>
    </source>
</evidence>
<dbReference type="Ensembl" id="ENSCINT00000028065.2">
    <property type="protein sequence ID" value="ENSCINP00000027819.2"/>
    <property type="gene ID" value="ENSCING00000015859.2"/>
</dbReference>
<evidence type="ECO:0000313" key="9">
    <source>
        <dbReference type="Ensembl" id="ENSCINP00000027819.2"/>
    </source>
</evidence>
<keyword evidence="5 7" id="KW-0496">Mitochondrion</keyword>
<keyword evidence="3 7" id="KW-0999">Mitochondrion inner membrane</keyword>
<evidence type="ECO:0000256" key="3">
    <source>
        <dbReference type="ARBA" id="ARBA00022792"/>
    </source>
</evidence>
<evidence type="ECO:0000256" key="1">
    <source>
        <dbReference type="ARBA" id="ARBA00010877"/>
    </source>
</evidence>
<protein>
    <recommendedName>
        <fullName evidence="7">MICOS complex subunit MIC60</fullName>
    </recommendedName>
    <alternativeName>
        <fullName evidence="7">Mitofilin</fullName>
    </alternativeName>
</protein>
<keyword evidence="2 7" id="KW-0812">Transmembrane</keyword>
<keyword evidence="10" id="KW-1185">Reference proteome</keyword>
<organism evidence="9 10">
    <name type="scientific">Ciona intestinalis</name>
    <name type="common">Transparent sea squirt</name>
    <name type="synonym">Ascidia intestinalis</name>
    <dbReference type="NCBI Taxonomy" id="7719"/>
    <lineage>
        <taxon>Eukaryota</taxon>
        <taxon>Metazoa</taxon>
        <taxon>Chordata</taxon>
        <taxon>Tunicata</taxon>
        <taxon>Ascidiacea</taxon>
        <taxon>Phlebobranchia</taxon>
        <taxon>Cionidae</taxon>
        <taxon>Ciona</taxon>
    </lineage>
</organism>
<comment type="function">
    <text evidence="7">Component of the MICOS complex, a large protein complex of the mitochondrial inner membrane that plays crucial roles in the maintenance of crista junctions, inner membrane architecture, and formation of contact sites to the outer membrane.</text>
</comment>
<keyword evidence="4" id="KW-1133">Transmembrane helix</keyword>
<reference evidence="9" key="2">
    <citation type="submission" date="2025-08" db="UniProtKB">
        <authorList>
            <consortium name="Ensembl"/>
        </authorList>
    </citation>
    <scope>IDENTIFICATION</scope>
</reference>
<dbReference type="Pfam" id="PF09731">
    <property type="entry name" value="Mitofilin"/>
    <property type="match status" value="1"/>
</dbReference>
<dbReference type="STRING" id="7719.ENSCINP00000027819"/>
<dbReference type="GO" id="GO:0061617">
    <property type="term" value="C:MICOS complex"/>
    <property type="evidence" value="ECO:0000318"/>
    <property type="project" value="GO_Central"/>
</dbReference>